<accession>A0ACC0XKI1</accession>
<organism evidence="1 2">
    <name type="scientific">Pistacia integerrima</name>
    <dbReference type="NCBI Taxonomy" id="434235"/>
    <lineage>
        <taxon>Eukaryota</taxon>
        <taxon>Viridiplantae</taxon>
        <taxon>Streptophyta</taxon>
        <taxon>Embryophyta</taxon>
        <taxon>Tracheophyta</taxon>
        <taxon>Spermatophyta</taxon>
        <taxon>Magnoliopsida</taxon>
        <taxon>eudicotyledons</taxon>
        <taxon>Gunneridae</taxon>
        <taxon>Pentapetalae</taxon>
        <taxon>rosids</taxon>
        <taxon>malvids</taxon>
        <taxon>Sapindales</taxon>
        <taxon>Anacardiaceae</taxon>
        <taxon>Pistacia</taxon>
    </lineage>
</organism>
<protein>
    <submittedName>
        <fullName evidence="1">Uncharacterized protein</fullName>
    </submittedName>
</protein>
<sequence>MSTNDEVKVDMPPENDENELDTSPQEHDDEIARDTATASEYESSSQEKVMSLLDQTVRNTTTASDNEISEEIVHTKILLPHEDQAGTSKPAGSSEKEILGDGTSLPQEDQIDDLKITEDLKKLYIYARDGKWDQAYREIFKRHPKNSKYLTAGISDNRDIALHVAVAENHPKFVNNLVECMTKEDLDIKNNEGNTAFFLAAESGILVNSAMNMYEKNKDLPSIPGKGERYPIYVAAYHGHKEMTEFLYKVKVEGSLEEKAINKLLKNKTLSEFFEDFKSLRRLVLKDDWDKAYEDFLKENKMYSIATISDRGNTALHIAVVANSSKFVRRLGKYMQKEDLAIKNRDGNTAFYLAALSGRVELAKLMFKKNDELPKIRGSNKKKMLPIHAAAEQDHKQMVEFLYTVSEKHLEEGDVYPLLRSLICMTDLSGKHALHS</sequence>
<proteinExistence type="predicted"/>
<evidence type="ECO:0000313" key="2">
    <source>
        <dbReference type="Proteomes" id="UP001163603"/>
    </source>
</evidence>
<comment type="caution">
    <text evidence="1">The sequence shown here is derived from an EMBL/GenBank/DDBJ whole genome shotgun (WGS) entry which is preliminary data.</text>
</comment>
<keyword evidence="2" id="KW-1185">Reference proteome</keyword>
<dbReference type="EMBL" id="CM047747">
    <property type="protein sequence ID" value="KAJ0018247.1"/>
    <property type="molecule type" value="Genomic_DNA"/>
</dbReference>
<gene>
    <name evidence="1" type="ORF">Pint_11423</name>
</gene>
<reference evidence="2" key="1">
    <citation type="journal article" date="2023" name="G3 (Bethesda)">
        <title>Genome assembly and association tests identify interacting loci associated with vigor, precocity, and sex in interspecific pistachio rootstocks.</title>
        <authorList>
            <person name="Palmer W."/>
            <person name="Jacygrad E."/>
            <person name="Sagayaradj S."/>
            <person name="Cavanaugh K."/>
            <person name="Han R."/>
            <person name="Bertier L."/>
            <person name="Beede B."/>
            <person name="Kafkas S."/>
            <person name="Golino D."/>
            <person name="Preece J."/>
            <person name="Michelmore R."/>
        </authorList>
    </citation>
    <scope>NUCLEOTIDE SEQUENCE [LARGE SCALE GENOMIC DNA]</scope>
</reference>
<dbReference type="Proteomes" id="UP001163603">
    <property type="component" value="Chromosome 12"/>
</dbReference>
<name>A0ACC0XKI1_9ROSI</name>
<evidence type="ECO:0000313" key="1">
    <source>
        <dbReference type="EMBL" id="KAJ0018247.1"/>
    </source>
</evidence>